<dbReference type="OrthoDB" id="9810317at2"/>
<dbReference type="EMBL" id="VLLN01000034">
    <property type="protein sequence ID" value="TWJ13889.1"/>
    <property type="molecule type" value="Genomic_DNA"/>
</dbReference>
<dbReference type="InterPro" id="IPR036280">
    <property type="entry name" value="Multihaem_cyt_sf"/>
</dbReference>
<protein>
    <submittedName>
        <fullName evidence="4">Putative CxxxxCH...CXXCH cytochrome family protein</fullName>
    </submittedName>
</protein>
<name>A0A562V7K7_9BACT</name>
<feature type="signal peptide" evidence="3">
    <location>
        <begin position="1"/>
        <end position="23"/>
    </location>
</feature>
<dbReference type="AlphaFoldDB" id="A0A562V7K7"/>
<evidence type="ECO:0000256" key="2">
    <source>
        <dbReference type="SAM" id="MobiDB-lite"/>
    </source>
</evidence>
<proteinExistence type="predicted"/>
<evidence type="ECO:0000313" key="5">
    <source>
        <dbReference type="Proteomes" id="UP000319449"/>
    </source>
</evidence>
<evidence type="ECO:0000256" key="3">
    <source>
        <dbReference type="SAM" id="SignalP"/>
    </source>
</evidence>
<dbReference type="InterPro" id="IPR051829">
    <property type="entry name" value="Multiheme_Cytochr_ET"/>
</dbReference>
<dbReference type="SUPFAM" id="SSF48695">
    <property type="entry name" value="Multiheme cytochromes"/>
    <property type="match status" value="4"/>
</dbReference>
<dbReference type="GO" id="GO:0016491">
    <property type="term" value="F:oxidoreductase activity"/>
    <property type="evidence" value="ECO:0007669"/>
    <property type="project" value="TreeGrafter"/>
</dbReference>
<gene>
    <name evidence="4" type="ORF">JN12_03679</name>
</gene>
<dbReference type="PANTHER" id="PTHR35038:SF8">
    <property type="entry name" value="C-TYPE POLYHEME CYTOCHROME OMCC"/>
    <property type="match status" value="1"/>
</dbReference>
<evidence type="ECO:0000256" key="1">
    <source>
        <dbReference type="ARBA" id="ARBA00022729"/>
    </source>
</evidence>
<dbReference type="Proteomes" id="UP000319449">
    <property type="component" value="Unassembled WGS sequence"/>
</dbReference>
<evidence type="ECO:0000313" key="4">
    <source>
        <dbReference type="EMBL" id="TWJ13889.1"/>
    </source>
</evidence>
<feature type="region of interest" description="Disordered" evidence="2">
    <location>
        <begin position="214"/>
        <end position="235"/>
    </location>
</feature>
<feature type="chain" id="PRO_5022182421" evidence="3">
    <location>
        <begin position="24"/>
        <end position="955"/>
    </location>
</feature>
<comment type="caution">
    <text evidence="4">The sequence shown here is derived from an EMBL/GenBank/DDBJ whole genome shotgun (WGS) entry which is preliminary data.</text>
</comment>
<organism evidence="4 5">
    <name type="scientific">Geobacter argillaceus</name>
    <dbReference type="NCBI Taxonomy" id="345631"/>
    <lineage>
        <taxon>Bacteria</taxon>
        <taxon>Pseudomonadati</taxon>
        <taxon>Thermodesulfobacteriota</taxon>
        <taxon>Desulfuromonadia</taxon>
        <taxon>Geobacterales</taxon>
        <taxon>Geobacteraceae</taxon>
        <taxon>Geobacter</taxon>
    </lineage>
</organism>
<keyword evidence="5" id="KW-1185">Reference proteome</keyword>
<accession>A0A562V7K7</accession>
<reference evidence="4 5" key="1">
    <citation type="submission" date="2019-07" db="EMBL/GenBank/DDBJ databases">
        <title>Genomic Encyclopedia of Archaeal and Bacterial Type Strains, Phase II (KMG-II): from individual species to whole genera.</title>
        <authorList>
            <person name="Goeker M."/>
        </authorList>
    </citation>
    <scope>NUCLEOTIDE SEQUENCE [LARGE SCALE GENOMIC DNA]</scope>
    <source>
        <strain evidence="4 5">ATCC BAA-1139</strain>
    </source>
</reference>
<keyword evidence="1 3" id="KW-0732">Signal</keyword>
<dbReference type="PANTHER" id="PTHR35038">
    <property type="entry name" value="DISSIMILATORY SULFITE REDUCTASE SIRA"/>
    <property type="match status" value="1"/>
</dbReference>
<dbReference type="RefSeq" id="WP_145025504.1">
    <property type="nucleotide sequence ID" value="NZ_VLLN01000034.1"/>
</dbReference>
<sequence length="955" mass="97155">MKRFVKLFSVAAVTAVLWGCSTANDSATINEAGKHPAGWADVNTGGNHPGVYLASPGQCFVCHGNDLKGGISAVSCFSASFNGITCHPRGPSAHPTGFADPANHGARAKAALGGMNGFAFCQKCHGTAFNGGTTPAGITSSSCVACHGVAAPHSKKPWRGSTRTHASVDQSNAAVCAQCHTAGANLSTPVITTYASGTPGCFNSTLCHGAVGHASDPRQPWSSADNHGKAAKGSPDAGDGMALCRACHGQPLSGNGSVPSCFSCHQTAPHSPSPWRRTITTPAARTHADTNTQNAPVCAGCHQGNQRLTVPVAVTGTPSCFDNSMCHGATGHNDTTLFPVPAQAWNVPVNHGAKAKGSTMAGNSGFTYCRNCHGTGSTADPLFKGGRALTSCMNVLGCHGMLNNAPHPSAPWRGTTAAGSIGHPSTDTSNDAICAICHTNGANSSRTPQPQDLKGNTGCFNATMCHGITGHADTTVYPAPWSAPVNHGAFARTDPSAGATKGFSYCQHCHSTDFSGGNAQQSCYPCHTVSAPHPKKADWTLAAGTLSHVNTGEGNAAICANCHNNTTKNLSSAPVNYQARFAPAGSFNQLALPGCYNGSLCHANVRKTSNCDACHGPLSPTVFNSLAGVTSTSDAKVGTHISHLNAATQTVPLSANIACGECHPVPSSPVIGGAHRNGTTDITFGTLAKTGGLTPTYSGGSCSNTYCHGATLPASSPARANPSWNAPFLTGTAGTVGDGSTTSGTGDCSKCHGYPPMTAAHTGKLATQCISCHPHVNASGTGFTDPTKHINGTIDASGGHGFPYDGATHRSVANAQAPFTNCTGCHDATTSGGTYPVAAGTAPLCSACHLSMGNFTGATPGCWDCHGATASDGRPNGTSFPNRQGGLNGHNRSTHIVACTVCHPFTAGDTRHGWSNRQTSSYAQVNATINWNPGTRQPGTGSCTPSCHGLQTGWY</sequence>